<dbReference type="EMBL" id="FQYQ01000004">
    <property type="protein sequence ID" value="SHI70472.1"/>
    <property type="molecule type" value="Genomic_DNA"/>
</dbReference>
<dbReference type="SUPFAM" id="SSF52540">
    <property type="entry name" value="P-loop containing nucleoside triphosphate hydrolases"/>
    <property type="match status" value="1"/>
</dbReference>
<proteinExistence type="predicted"/>
<dbReference type="Proteomes" id="UP000184185">
    <property type="component" value="Unassembled WGS sequence"/>
</dbReference>
<dbReference type="Pfam" id="PF00004">
    <property type="entry name" value="AAA"/>
    <property type="match status" value="1"/>
</dbReference>
<feature type="domain" description="ATPase AAA-type core" evidence="1">
    <location>
        <begin position="77"/>
        <end position="193"/>
    </location>
</feature>
<reference evidence="2 3" key="1">
    <citation type="submission" date="2016-11" db="EMBL/GenBank/DDBJ databases">
        <authorList>
            <person name="Jaros S."/>
            <person name="Januszkiewicz K."/>
            <person name="Wedrychowicz H."/>
        </authorList>
    </citation>
    <scope>NUCLEOTIDE SEQUENCE [LARGE SCALE GENOMIC DNA]</scope>
    <source>
        <strain evidence="2 3">DSM 14809</strain>
    </source>
</reference>
<dbReference type="RefSeq" id="WP_072913348.1">
    <property type="nucleotide sequence ID" value="NZ_FQYQ01000004.1"/>
</dbReference>
<gene>
    <name evidence="2" type="ORF">SAMN02745725_00915</name>
</gene>
<dbReference type="InterPro" id="IPR027417">
    <property type="entry name" value="P-loop_NTPase"/>
</dbReference>
<dbReference type="Gene3D" id="3.40.50.300">
    <property type="entry name" value="P-loop containing nucleotide triphosphate hydrolases"/>
    <property type="match status" value="1"/>
</dbReference>
<dbReference type="AlphaFoldDB" id="A0A1M6DB41"/>
<dbReference type="GO" id="GO:0005524">
    <property type="term" value="F:ATP binding"/>
    <property type="evidence" value="ECO:0007669"/>
    <property type="project" value="InterPro"/>
</dbReference>
<accession>A0A1M6DB41</accession>
<sequence>MKVISTGSKFDIFPDDLKTYEKLPADYYVVRFNKTEGFYLEKYYEFKMTESKIYGVHVSKVEKVIKSYKEFNRNLGIILSGDKGIGKSLFARMIGNRAVETGIPVVIVDKYIEGIGSFVDSIDQEVMILFDEFDKTFSSKNHDGPNPQSSMLSLFDGVSQGKKLFVVTCNELRGLNDFLVNRPGRFHYHFRFDYPTAKDIRIYLEDKLRPEYEKEINNVIKFSNRVALNYDCLRAIAFEINQGLPFSEAIKDLNILNIEKEKYSLQAYFMDGSMLINRCFYMNSFSNEEVTFHLKEKNGEYAGEVSFCPTDITMDYASGTMVLEAKNVSLGYDTYDDEEDAKKKNALIERGLQKIVITRVTNNQLYYAV</sequence>
<organism evidence="2 3">
    <name type="scientific">Pseudobutyrivibrio xylanivorans DSM 14809</name>
    <dbReference type="NCBI Taxonomy" id="1123012"/>
    <lineage>
        <taxon>Bacteria</taxon>
        <taxon>Bacillati</taxon>
        <taxon>Bacillota</taxon>
        <taxon>Clostridia</taxon>
        <taxon>Lachnospirales</taxon>
        <taxon>Lachnospiraceae</taxon>
        <taxon>Pseudobutyrivibrio</taxon>
    </lineage>
</organism>
<keyword evidence="3" id="KW-1185">Reference proteome</keyword>
<evidence type="ECO:0000313" key="2">
    <source>
        <dbReference type="EMBL" id="SHI70472.1"/>
    </source>
</evidence>
<protein>
    <submittedName>
        <fullName evidence="2">ATPase family associated with various cellular activities (AAA)</fullName>
    </submittedName>
</protein>
<dbReference type="GO" id="GO:0016887">
    <property type="term" value="F:ATP hydrolysis activity"/>
    <property type="evidence" value="ECO:0007669"/>
    <property type="project" value="InterPro"/>
</dbReference>
<dbReference type="OrthoDB" id="5037894at2"/>
<evidence type="ECO:0000259" key="1">
    <source>
        <dbReference type="Pfam" id="PF00004"/>
    </source>
</evidence>
<evidence type="ECO:0000313" key="3">
    <source>
        <dbReference type="Proteomes" id="UP000184185"/>
    </source>
</evidence>
<name>A0A1M6DB41_PSEXY</name>
<dbReference type="InterPro" id="IPR003959">
    <property type="entry name" value="ATPase_AAA_core"/>
</dbReference>